<comment type="caution">
    <text evidence="1">The sequence shown here is derived from an EMBL/GenBank/DDBJ whole genome shotgun (WGS) entry which is preliminary data.</text>
</comment>
<accession>A0ABR1U791</accession>
<sequence length="359" mass="41113">MSDPAKYWPGGIPSHVRCHPEPIGWETLPEEVKGWQLFLEENAVVRRDGNDDENFEVTQRRQLVSRWAALPQADRDGYQARGTPRDRERFLASYGDKVWYPREALQDRGPTWRDRSGKESQNLFCVCTAPYPLNPRNRAIWTKLRIMTYALDGGDRTMFGYHSDPGAGLLVPNAAGPNPVTAEKYMRWCHVEAADLDKMAMTSAGTVIFYSGVGRVLLTDQQALESGPMLLCGLENNGQVMVQARVWPFTLYRHWPDDGWDAERMILEYNLDMSPRLSKANMEDDILDILEGIRGYVPGSPDVWLDYIERYAPGYLEMEAEGDGMVYDYDHSRFRTTEELESLDLEDDEVYPCPGRRIV</sequence>
<dbReference type="Proteomes" id="UP001444661">
    <property type="component" value="Unassembled WGS sequence"/>
</dbReference>
<reference evidence="1 2" key="1">
    <citation type="submission" date="2023-01" db="EMBL/GenBank/DDBJ databases">
        <title>Analysis of 21 Apiospora genomes using comparative genomics revels a genus with tremendous synthesis potential of carbohydrate active enzymes and secondary metabolites.</title>
        <authorList>
            <person name="Sorensen T."/>
        </authorList>
    </citation>
    <scope>NUCLEOTIDE SEQUENCE [LARGE SCALE GENOMIC DNA]</scope>
    <source>
        <strain evidence="1 2">CBS 33761</strain>
    </source>
</reference>
<evidence type="ECO:0000313" key="2">
    <source>
        <dbReference type="Proteomes" id="UP001444661"/>
    </source>
</evidence>
<name>A0ABR1U791_9PEZI</name>
<organism evidence="1 2">
    <name type="scientific">Apiospora rasikravindrae</name>
    <dbReference type="NCBI Taxonomy" id="990691"/>
    <lineage>
        <taxon>Eukaryota</taxon>
        <taxon>Fungi</taxon>
        <taxon>Dikarya</taxon>
        <taxon>Ascomycota</taxon>
        <taxon>Pezizomycotina</taxon>
        <taxon>Sordariomycetes</taxon>
        <taxon>Xylariomycetidae</taxon>
        <taxon>Amphisphaeriales</taxon>
        <taxon>Apiosporaceae</taxon>
        <taxon>Apiospora</taxon>
    </lineage>
</organism>
<proteinExistence type="predicted"/>
<gene>
    <name evidence="1" type="ORF">PG993_000007</name>
</gene>
<protein>
    <submittedName>
        <fullName evidence="1">Uncharacterized protein</fullName>
    </submittedName>
</protein>
<evidence type="ECO:0000313" key="1">
    <source>
        <dbReference type="EMBL" id="KAK8054780.1"/>
    </source>
</evidence>
<dbReference type="EMBL" id="JAQQWK010000001">
    <property type="protein sequence ID" value="KAK8054780.1"/>
    <property type="molecule type" value="Genomic_DNA"/>
</dbReference>
<keyword evidence="2" id="KW-1185">Reference proteome</keyword>